<keyword evidence="2" id="KW-0238">DNA-binding</keyword>
<evidence type="ECO:0000313" key="6">
    <source>
        <dbReference type="EMBL" id="TSB02166.1"/>
    </source>
</evidence>
<dbReference type="InterPro" id="IPR050204">
    <property type="entry name" value="AraC_XylS_family_regulators"/>
</dbReference>
<evidence type="ECO:0000256" key="2">
    <source>
        <dbReference type="ARBA" id="ARBA00023125"/>
    </source>
</evidence>
<dbReference type="PANTHER" id="PTHR46796">
    <property type="entry name" value="HTH-TYPE TRANSCRIPTIONAL ACTIVATOR RHAS-RELATED"/>
    <property type="match status" value="1"/>
</dbReference>
<evidence type="ECO:0000256" key="1">
    <source>
        <dbReference type="ARBA" id="ARBA00023015"/>
    </source>
</evidence>
<evidence type="ECO:0000313" key="7">
    <source>
        <dbReference type="Proteomes" id="UP000320160"/>
    </source>
</evidence>
<dbReference type="SMART" id="SM00342">
    <property type="entry name" value="HTH_ARAC"/>
    <property type="match status" value="1"/>
</dbReference>
<dbReference type="RefSeq" id="WP_143777384.1">
    <property type="nucleotide sequence ID" value="NZ_VKKU01000002.1"/>
</dbReference>
<dbReference type="Proteomes" id="UP000320160">
    <property type="component" value="Unassembled WGS sequence"/>
</dbReference>
<sequence>MHESRSDGLERTGASTCDLRPSYTPPDKIEVSHFAPAAELSPYVTQIYFFRCDEPAIRDRQPAALGHLIFLLSGRGTLKFQNGDIVEVADATVFGPGLAAAEFDFEGPLYDLGFALSPLGFVALTGKAANLFADRAVPAAELFGPQIDQLAEEFRAGHSQGTMRVAEMVEKATALLLSHVRPVPPSHLHMVQTVINWLSSDLDPDVEQLYPLLDMSRSTAARLITRYFGSAPKQLMRKYRALRAASMLIDPHCNDALRTQIESLFYDQPHMIREIRQFAGRTPGALDGDDTKILRIWLSKDNYRDIETFPG</sequence>
<feature type="compositionally biased region" description="Basic and acidic residues" evidence="4">
    <location>
        <begin position="1"/>
        <end position="10"/>
    </location>
</feature>
<gene>
    <name evidence="6" type="ORF">FOM92_13685</name>
</gene>
<keyword evidence="3" id="KW-0804">Transcription</keyword>
<dbReference type="PROSITE" id="PS01124">
    <property type="entry name" value="HTH_ARAC_FAMILY_2"/>
    <property type="match status" value="1"/>
</dbReference>
<keyword evidence="7" id="KW-1185">Reference proteome</keyword>
<proteinExistence type="predicted"/>
<protein>
    <submittedName>
        <fullName evidence="6">Helix-turn-helix transcriptional regulator</fullName>
    </submittedName>
</protein>
<dbReference type="Pfam" id="PF12833">
    <property type="entry name" value="HTH_18"/>
    <property type="match status" value="1"/>
</dbReference>
<evidence type="ECO:0000256" key="3">
    <source>
        <dbReference type="ARBA" id="ARBA00023163"/>
    </source>
</evidence>
<keyword evidence="1" id="KW-0805">Transcription regulation</keyword>
<reference evidence="6 7" key="1">
    <citation type="submission" date="2019-07" db="EMBL/GenBank/DDBJ databases">
        <authorList>
            <person name="Park M."/>
        </authorList>
    </citation>
    <scope>NUCLEOTIDE SEQUENCE [LARGE SCALE GENOMIC DNA]</scope>
    <source>
        <strain evidence="6 7">KCTC32445</strain>
    </source>
</reference>
<evidence type="ECO:0000259" key="5">
    <source>
        <dbReference type="PROSITE" id="PS01124"/>
    </source>
</evidence>
<dbReference type="OrthoDB" id="323290at2"/>
<comment type="caution">
    <text evidence="6">The sequence shown here is derived from an EMBL/GenBank/DDBJ whole genome shotgun (WGS) entry which is preliminary data.</text>
</comment>
<name>A0A553WBV2_9SPHN</name>
<dbReference type="InterPro" id="IPR018060">
    <property type="entry name" value="HTH_AraC"/>
</dbReference>
<dbReference type="GO" id="GO:0003700">
    <property type="term" value="F:DNA-binding transcription factor activity"/>
    <property type="evidence" value="ECO:0007669"/>
    <property type="project" value="InterPro"/>
</dbReference>
<evidence type="ECO:0000256" key="4">
    <source>
        <dbReference type="SAM" id="MobiDB-lite"/>
    </source>
</evidence>
<feature type="domain" description="HTH araC/xylS-type" evidence="5">
    <location>
        <begin position="188"/>
        <end position="289"/>
    </location>
</feature>
<accession>A0A553WBV2</accession>
<dbReference type="EMBL" id="VKKU01000002">
    <property type="protein sequence ID" value="TSB02166.1"/>
    <property type="molecule type" value="Genomic_DNA"/>
</dbReference>
<dbReference type="AlphaFoldDB" id="A0A553WBV2"/>
<organism evidence="6 7">
    <name type="scientific">Sphingorhabdus contaminans</name>
    <dbReference type="NCBI Taxonomy" id="1343899"/>
    <lineage>
        <taxon>Bacteria</taxon>
        <taxon>Pseudomonadati</taxon>
        <taxon>Pseudomonadota</taxon>
        <taxon>Alphaproteobacteria</taxon>
        <taxon>Sphingomonadales</taxon>
        <taxon>Sphingomonadaceae</taxon>
        <taxon>Sphingorhabdus</taxon>
    </lineage>
</organism>
<dbReference type="Gene3D" id="1.10.10.60">
    <property type="entry name" value="Homeodomain-like"/>
    <property type="match status" value="1"/>
</dbReference>
<dbReference type="GO" id="GO:0043565">
    <property type="term" value="F:sequence-specific DNA binding"/>
    <property type="evidence" value="ECO:0007669"/>
    <property type="project" value="InterPro"/>
</dbReference>
<feature type="region of interest" description="Disordered" evidence="4">
    <location>
        <begin position="1"/>
        <end position="22"/>
    </location>
</feature>